<dbReference type="EMBL" id="FNQE01000010">
    <property type="protein sequence ID" value="SDY88383.1"/>
    <property type="molecule type" value="Genomic_DNA"/>
</dbReference>
<name>A0A1H3NI09_9FIRM</name>
<proteinExistence type="predicted"/>
<dbReference type="OrthoDB" id="1955227at2"/>
<reference evidence="1 2" key="1">
    <citation type="submission" date="2016-10" db="EMBL/GenBank/DDBJ databases">
        <authorList>
            <person name="de Groot N.N."/>
        </authorList>
    </citation>
    <scope>NUCLEOTIDE SEQUENCE [LARGE SCALE GENOMIC DNA]</scope>
    <source>
        <strain evidence="1 2">DSM 21650</strain>
    </source>
</reference>
<accession>A0A1H3NI09</accession>
<evidence type="ECO:0000313" key="2">
    <source>
        <dbReference type="Proteomes" id="UP000198625"/>
    </source>
</evidence>
<dbReference type="STRING" id="415015.SAMN05660462_01132"/>
<dbReference type="AlphaFoldDB" id="A0A1H3NI09"/>
<dbReference type="Proteomes" id="UP000198625">
    <property type="component" value="Unassembled WGS sequence"/>
</dbReference>
<protein>
    <submittedName>
        <fullName evidence="1">Uncharacterized protein</fullName>
    </submittedName>
</protein>
<dbReference type="RefSeq" id="WP_091728415.1">
    <property type="nucleotide sequence ID" value="NZ_FNQE01000010.1"/>
</dbReference>
<keyword evidence="2" id="KW-1185">Reference proteome</keyword>
<gene>
    <name evidence="1" type="ORF">SAMN05660462_01132</name>
</gene>
<sequence>MANPLARVIMNNIAQNSNKVHGKSGYSNSTYKISGLDKNEEQILLNVMNKKATHKPTEFNNSSNYFEKVKLEDLVKGGLRPSKSTEDFKKSNTMMTLDELAGKVKKTQEEDNVKEKDSSKEPVYVKTGVINKLEAYIPKVSLDSIGKKGSLL</sequence>
<evidence type="ECO:0000313" key="1">
    <source>
        <dbReference type="EMBL" id="SDY88383.1"/>
    </source>
</evidence>
<organism evidence="1 2">
    <name type="scientific">Proteiniborus ethanoligenes</name>
    <dbReference type="NCBI Taxonomy" id="415015"/>
    <lineage>
        <taxon>Bacteria</taxon>
        <taxon>Bacillati</taxon>
        <taxon>Bacillota</taxon>
        <taxon>Clostridia</taxon>
        <taxon>Eubacteriales</taxon>
        <taxon>Proteiniborus</taxon>
    </lineage>
</organism>